<evidence type="ECO:0000313" key="3">
    <source>
        <dbReference type="Proteomes" id="UP000254076"/>
    </source>
</evidence>
<organism evidence="2 3">
    <name type="scientific">Streptococcus agalactiae</name>
    <dbReference type="NCBI Taxonomy" id="1311"/>
    <lineage>
        <taxon>Bacteria</taxon>
        <taxon>Bacillati</taxon>
        <taxon>Bacillota</taxon>
        <taxon>Bacilli</taxon>
        <taxon>Lactobacillales</taxon>
        <taxon>Streptococcaceae</taxon>
        <taxon>Streptococcus</taxon>
    </lineage>
</organism>
<dbReference type="RefSeq" id="WP_000904400.1">
    <property type="nucleotide sequence ID" value="NZ_CP008813.1"/>
</dbReference>
<dbReference type="InterPro" id="IPR018760">
    <property type="entry name" value="DUF2326"/>
</dbReference>
<sequence length="552" mass="63354">MLIEMWSPVFKKNGQTRKPVRFHPGLNVIMGMDLADNSIGKSSSLLVIDFIFGGNSYQKSIAVKKLGDHPIYFCFQFEKKFYFSRDTATPDIITYCNDDYSPTGETMPLEIFLNKLKKRYHLDSPELSFRLAMSGFFRIAGKNNQNTDFPLQVYSSQKSSESITTLIQLFNLYDNIARYKERLKDKSDQLTTFRNARKYAFISNLVGGKKQFEANVSEIKRLEYDLSHLQDTHQDKIDSDDIEKNQQKIQLRNTKLELENSLRDKQRRLKLLDISIEFGLYPTESDLTELQRYFPDTNLKKLYEVEAYHKKLATILDSEFSTERETLSLEIEGLESQLTVLNRELQGLGSIPNLSTEFLENYSKLTAMINALKEQNGAYLKESALSKEKSEADSDLKRSTEDILIELEGKINAKMREFNNVLYPDIRKAPQINLKAHNSYSFYTPDDDGTGTKFKGMILFDLTMLYLTNLPALAHDSLLLSNISYQATEALLKLYDQSKSLNKQVFLAFDKASSYSPEANQLLSENTVLRLSSNGNELYGISWNKGENSNEI</sequence>
<gene>
    <name evidence="2" type="ORF">NCTC8185_02493</name>
</gene>
<proteinExistence type="predicted"/>
<reference evidence="2 3" key="1">
    <citation type="submission" date="2018-06" db="EMBL/GenBank/DDBJ databases">
        <authorList>
            <consortium name="Pathogen Informatics"/>
            <person name="Doyle S."/>
        </authorList>
    </citation>
    <scope>NUCLEOTIDE SEQUENCE [LARGE SCALE GENOMIC DNA]</scope>
    <source>
        <strain evidence="2 3">NCTC8185</strain>
    </source>
</reference>
<dbReference type="Proteomes" id="UP000254076">
    <property type="component" value="Unassembled WGS sequence"/>
</dbReference>
<protein>
    <submittedName>
        <fullName evidence="2">ATPase</fullName>
    </submittedName>
</protein>
<dbReference type="Pfam" id="PF10088">
    <property type="entry name" value="DUF2326"/>
    <property type="match status" value="1"/>
</dbReference>
<feature type="domain" description="DUF2326" evidence="1">
    <location>
        <begin position="429"/>
        <end position="542"/>
    </location>
</feature>
<dbReference type="AlphaFoldDB" id="A0A0H1UNQ9"/>
<accession>A0A0H1UNQ9</accession>
<evidence type="ECO:0000313" key="2">
    <source>
        <dbReference type="EMBL" id="SUN15166.1"/>
    </source>
</evidence>
<name>A0A0H1UNQ9_STRAG</name>
<evidence type="ECO:0000259" key="1">
    <source>
        <dbReference type="Pfam" id="PF10088"/>
    </source>
</evidence>
<dbReference type="EMBL" id="UHEQ01000004">
    <property type="protein sequence ID" value="SUN15166.1"/>
    <property type="molecule type" value="Genomic_DNA"/>
</dbReference>
<comment type="caution">
    <text evidence="2">The sequence shown here is derived from an EMBL/GenBank/DDBJ whole genome shotgun (WGS) entry which is preliminary data.</text>
</comment>